<evidence type="ECO:0000313" key="2">
    <source>
        <dbReference type="Proteomes" id="UP001626550"/>
    </source>
</evidence>
<gene>
    <name evidence="1" type="ORF">Ciccas_009186</name>
</gene>
<dbReference type="Proteomes" id="UP001626550">
    <property type="component" value="Unassembled WGS sequence"/>
</dbReference>
<sequence>MAGDKYPLLVIGKVKQPHLCSGVRGRVTGLKLMRHMDAAWPEGEVVARGLLEKGEELRSSLKMLTLTLETRKMQ</sequence>
<comment type="caution">
    <text evidence="1">The sequence shown here is derived from an EMBL/GenBank/DDBJ whole genome shotgun (WGS) entry which is preliminary data.</text>
</comment>
<accession>A0ABD2PZG5</accession>
<evidence type="ECO:0000313" key="1">
    <source>
        <dbReference type="EMBL" id="KAL3312222.1"/>
    </source>
</evidence>
<keyword evidence="2" id="KW-1185">Reference proteome</keyword>
<name>A0ABD2PZG5_9PLAT</name>
<organism evidence="1 2">
    <name type="scientific">Cichlidogyrus casuarinus</name>
    <dbReference type="NCBI Taxonomy" id="1844966"/>
    <lineage>
        <taxon>Eukaryota</taxon>
        <taxon>Metazoa</taxon>
        <taxon>Spiralia</taxon>
        <taxon>Lophotrochozoa</taxon>
        <taxon>Platyhelminthes</taxon>
        <taxon>Monogenea</taxon>
        <taxon>Monopisthocotylea</taxon>
        <taxon>Dactylogyridea</taxon>
        <taxon>Ancyrocephalidae</taxon>
        <taxon>Cichlidogyrus</taxon>
    </lineage>
</organism>
<dbReference type="EMBL" id="JBJKFK010001791">
    <property type="protein sequence ID" value="KAL3312222.1"/>
    <property type="molecule type" value="Genomic_DNA"/>
</dbReference>
<proteinExistence type="predicted"/>
<dbReference type="AlphaFoldDB" id="A0ABD2PZG5"/>
<protein>
    <submittedName>
        <fullName evidence="1">Uncharacterized protein</fullName>
    </submittedName>
</protein>
<reference evidence="1 2" key="1">
    <citation type="submission" date="2024-11" db="EMBL/GenBank/DDBJ databases">
        <title>Adaptive evolution of stress response genes in parasites aligns with host niche diversity.</title>
        <authorList>
            <person name="Hahn C."/>
            <person name="Resl P."/>
        </authorList>
    </citation>
    <scope>NUCLEOTIDE SEQUENCE [LARGE SCALE GENOMIC DNA]</scope>
    <source>
        <strain evidence="1">EGGRZ-B1_66</strain>
        <tissue evidence="1">Body</tissue>
    </source>
</reference>